<sequence>MCGILKRLFQKKNQKSKMKATVTLYVLRYLNREKICLEAHLNPTTAAGRRIGGDLNREQVVAKIERCARKGTLEMLRIEIVSASNRYEEYGLRFDDPLLRRVFEASKRAQKTVLSFQKARIYEHDPLEEFFPLVLEDHSVDKLFAILDLEKTRFDEVVIDGIPPMTPQTLKTVSEKSRQMFFRNTEEGSRELSGAVEAFWREPTTHWVQYPSLKMTISILTEWHLLGSPFKGKRFTVPDSVADGLLDEFSESSLEEVQSKCLRSELTVIPSGGSQEGTIKWLDFHRHITSDGLSYFLKKHPSNTDRFVCLLKVPKVREFPSFSGVLHLLFV</sequence>
<gene>
    <name evidence="1" type="ORF">QR680_017088</name>
</gene>
<organism evidence="1 2">
    <name type="scientific">Steinernema hermaphroditum</name>
    <dbReference type="NCBI Taxonomy" id="289476"/>
    <lineage>
        <taxon>Eukaryota</taxon>
        <taxon>Metazoa</taxon>
        <taxon>Ecdysozoa</taxon>
        <taxon>Nematoda</taxon>
        <taxon>Chromadorea</taxon>
        <taxon>Rhabditida</taxon>
        <taxon>Tylenchina</taxon>
        <taxon>Panagrolaimomorpha</taxon>
        <taxon>Strongyloidoidea</taxon>
        <taxon>Steinernematidae</taxon>
        <taxon>Steinernema</taxon>
    </lineage>
</organism>
<reference evidence="1" key="1">
    <citation type="submission" date="2023-06" db="EMBL/GenBank/DDBJ databases">
        <title>Genomic analysis of the entomopathogenic nematode Steinernema hermaphroditum.</title>
        <authorList>
            <person name="Schwarz E.M."/>
            <person name="Heppert J.K."/>
            <person name="Baniya A."/>
            <person name="Schwartz H.T."/>
            <person name="Tan C.-H."/>
            <person name="Antoshechkin I."/>
            <person name="Sternberg P.W."/>
            <person name="Goodrich-Blair H."/>
            <person name="Dillman A.R."/>
        </authorList>
    </citation>
    <scope>NUCLEOTIDE SEQUENCE</scope>
    <source>
        <strain evidence="1">PS9179</strain>
        <tissue evidence="1">Whole animal</tissue>
    </source>
</reference>
<dbReference type="AlphaFoldDB" id="A0AA39HEF9"/>
<protein>
    <submittedName>
        <fullName evidence="1">Uncharacterized protein</fullName>
    </submittedName>
</protein>
<name>A0AA39HEF9_9BILA</name>
<dbReference type="EMBL" id="JAUCMV010000004">
    <property type="protein sequence ID" value="KAK0403721.1"/>
    <property type="molecule type" value="Genomic_DNA"/>
</dbReference>
<comment type="caution">
    <text evidence="1">The sequence shown here is derived from an EMBL/GenBank/DDBJ whole genome shotgun (WGS) entry which is preliminary data.</text>
</comment>
<dbReference type="Proteomes" id="UP001175271">
    <property type="component" value="Unassembled WGS sequence"/>
</dbReference>
<proteinExistence type="predicted"/>
<evidence type="ECO:0000313" key="1">
    <source>
        <dbReference type="EMBL" id="KAK0403721.1"/>
    </source>
</evidence>
<keyword evidence="2" id="KW-1185">Reference proteome</keyword>
<accession>A0AA39HEF9</accession>
<evidence type="ECO:0000313" key="2">
    <source>
        <dbReference type="Proteomes" id="UP001175271"/>
    </source>
</evidence>